<gene>
    <name evidence="2" type="ORF">HMPREF1979_02768</name>
</gene>
<dbReference type="Proteomes" id="UP000016536">
    <property type="component" value="Unassembled WGS sequence"/>
</dbReference>
<accession>U1RUY0</accession>
<evidence type="ECO:0000313" key="2">
    <source>
        <dbReference type="EMBL" id="ERH22252.1"/>
    </source>
</evidence>
<comment type="caution">
    <text evidence="2">The sequence shown here is derived from an EMBL/GenBank/DDBJ whole genome shotgun (WGS) entry which is preliminary data.</text>
</comment>
<protein>
    <submittedName>
        <fullName evidence="2">Uncharacterized protein</fullName>
    </submittedName>
</protein>
<feature type="compositionally biased region" description="Basic residues" evidence="1">
    <location>
        <begin position="17"/>
        <end position="30"/>
    </location>
</feature>
<sequence>MSWPGRRGAGKEVRAVSKPKGRNAKVRRGKVTARKVSEVLTAIARLTRAVGVLVDALSKWFS</sequence>
<proteinExistence type="predicted"/>
<dbReference type="PATRIC" id="fig|1321818.3.peg.2310"/>
<dbReference type="HOGENOM" id="CLU_200189_0_0_11"/>
<evidence type="ECO:0000256" key="1">
    <source>
        <dbReference type="SAM" id="MobiDB-lite"/>
    </source>
</evidence>
<dbReference type="EMBL" id="AWSE01000195">
    <property type="protein sequence ID" value="ERH22252.1"/>
    <property type="molecule type" value="Genomic_DNA"/>
</dbReference>
<feature type="region of interest" description="Disordered" evidence="1">
    <location>
        <begin position="1"/>
        <end position="30"/>
    </location>
</feature>
<keyword evidence="3" id="KW-1185">Reference proteome</keyword>
<reference evidence="2 3" key="1">
    <citation type="submission" date="2013-08" db="EMBL/GenBank/DDBJ databases">
        <authorList>
            <person name="Weinstock G."/>
            <person name="Sodergren E."/>
            <person name="Wylie T."/>
            <person name="Fulton L."/>
            <person name="Fulton R."/>
            <person name="Fronick C."/>
            <person name="O'Laughlin M."/>
            <person name="Godfrey J."/>
            <person name="Miner T."/>
            <person name="Herter B."/>
            <person name="Appelbaum E."/>
            <person name="Cordes M."/>
            <person name="Lek S."/>
            <person name="Wollam A."/>
            <person name="Pepin K.H."/>
            <person name="Palsikar V.B."/>
            <person name="Mitreva M."/>
            <person name="Wilson R.K."/>
        </authorList>
    </citation>
    <scope>NUCLEOTIDE SEQUENCE [LARGE SCALE GENOMIC DNA]</scope>
    <source>
        <strain evidence="2 3">F0542</strain>
    </source>
</reference>
<dbReference type="AlphaFoldDB" id="U1RUY0"/>
<evidence type="ECO:0000313" key="3">
    <source>
        <dbReference type="Proteomes" id="UP000016536"/>
    </source>
</evidence>
<organism evidence="2 3">
    <name type="scientific">Actinomyces johnsonii F0542</name>
    <dbReference type="NCBI Taxonomy" id="1321818"/>
    <lineage>
        <taxon>Bacteria</taxon>
        <taxon>Bacillati</taxon>
        <taxon>Actinomycetota</taxon>
        <taxon>Actinomycetes</taxon>
        <taxon>Actinomycetales</taxon>
        <taxon>Actinomycetaceae</taxon>
        <taxon>Actinomyces</taxon>
    </lineage>
</organism>
<name>U1RUY0_9ACTO</name>